<comment type="function">
    <text evidence="8">Ferredoxins are iron-sulfur proteins that transfer electrons in a wide variety of metabolic reactions.</text>
</comment>
<evidence type="ECO:0000256" key="5">
    <source>
        <dbReference type="ARBA" id="ARBA00023004"/>
    </source>
</evidence>
<dbReference type="GO" id="GO:0051538">
    <property type="term" value="F:3 iron, 4 sulfur cluster binding"/>
    <property type="evidence" value="ECO:0007669"/>
    <property type="project" value="UniProtKB-KW"/>
</dbReference>
<keyword evidence="10" id="KW-1185">Reference proteome</keyword>
<evidence type="ECO:0000256" key="8">
    <source>
        <dbReference type="RuleBase" id="RU368020"/>
    </source>
</evidence>
<evidence type="ECO:0000256" key="7">
    <source>
        <dbReference type="ARBA" id="ARBA00023291"/>
    </source>
</evidence>
<name>A0A1X0JZM8_MYCSC</name>
<keyword evidence="6 8" id="KW-0411">Iron-sulfur</keyword>
<dbReference type="EMBL" id="MVIJ01000076">
    <property type="protein sequence ID" value="ORB68055.1"/>
    <property type="molecule type" value="Genomic_DNA"/>
</dbReference>
<evidence type="ECO:0000256" key="3">
    <source>
        <dbReference type="ARBA" id="ARBA00022723"/>
    </source>
</evidence>
<dbReference type="Gene3D" id="3.30.70.20">
    <property type="match status" value="1"/>
</dbReference>
<keyword evidence="5 8" id="KW-0408">Iron</keyword>
<dbReference type="PANTHER" id="PTHR36923">
    <property type="entry name" value="FERREDOXIN"/>
    <property type="match status" value="1"/>
</dbReference>
<reference evidence="9 10" key="1">
    <citation type="submission" date="2017-02" db="EMBL/GenBank/DDBJ databases">
        <title>The new phylogeny of genus Mycobacterium.</title>
        <authorList>
            <person name="Tortoli E."/>
            <person name="Trovato A."/>
            <person name="Cirillo D.M."/>
        </authorList>
    </citation>
    <scope>NUCLEOTIDE SEQUENCE [LARGE SCALE GENOMIC DNA]</scope>
    <source>
        <strain evidence="9 10">DSM 43992</strain>
    </source>
</reference>
<sequence length="63" mass="6957">MKIRVDRNRCSSIGMCEGLAPDFFEVRHDGQLNIVNPEPPECHRSLIEEAVSCCPTGALAVED</sequence>
<gene>
    <name evidence="9" type="ORF">BST44_27170</name>
</gene>
<keyword evidence="2 8" id="KW-0813">Transport</keyword>
<evidence type="ECO:0000313" key="10">
    <source>
        <dbReference type="Proteomes" id="UP000192601"/>
    </source>
</evidence>
<evidence type="ECO:0000256" key="6">
    <source>
        <dbReference type="ARBA" id="ARBA00023014"/>
    </source>
</evidence>
<dbReference type="Pfam" id="PF13370">
    <property type="entry name" value="Fer4_13"/>
    <property type="match status" value="1"/>
</dbReference>
<organism evidence="9 10">
    <name type="scientific">Mycobacterium scrofulaceum</name>
    <dbReference type="NCBI Taxonomy" id="1783"/>
    <lineage>
        <taxon>Bacteria</taxon>
        <taxon>Bacillati</taxon>
        <taxon>Actinomycetota</taxon>
        <taxon>Actinomycetes</taxon>
        <taxon>Mycobacteriales</taxon>
        <taxon>Mycobacteriaceae</taxon>
        <taxon>Mycobacterium</taxon>
    </lineage>
</organism>
<dbReference type="InterPro" id="IPR001080">
    <property type="entry name" value="3Fe4S_ferredoxin"/>
</dbReference>
<keyword evidence="7" id="KW-0003">3Fe-4S</keyword>
<evidence type="ECO:0000256" key="1">
    <source>
        <dbReference type="ARBA" id="ARBA00001927"/>
    </source>
</evidence>
<protein>
    <recommendedName>
        <fullName evidence="8">Ferredoxin</fullName>
    </recommendedName>
</protein>
<comment type="cofactor">
    <cofactor evidence="1">
        <name>[3Fe-4S] cluster</name>
        <dbReference type="ChEBI" id="CHEBI:21137"/>
    </cofactor>
</comment>
<accession>A0A1X0JZM8</accession>
<dbReference type="OrthoDB" id="9803319at2"/>
<dbReference type="GO" id="GO:0005506">
    <property type="term" value="F:iron ion binding"/>
    <property type="evidence" value="ECO:0007669"/>
    <property type="project" value="UniProtKB-UniRule"/>
</dbReference>
<evidence type="ECO:0000256" key="2">
    <source>
        <dbReference type="ARBA" id="ARBA00022448"/>
    </source>
</evidence>
<dbReference type="Proteomes" id="UP000192601">
    <property type="component" value="Unassembled WGS sequence"/>
</dbReference>
<dbReference type="SUPFAM" id="SSF54862">
    <property type="entry name" value="4Fe-4S ferredoxins"/>
    <property type="match status" value="1"/>
</dbReference>
<evidence type="ECO:0000256" key="4">
    <source>
        <dbReference type="ARBA" id="ARBA00022982"/>
    </source>
</evidence>
<dbReference type="PANTHER" id="PTHR36923:SF3">
    <property type="entry name" value="FERREDOXIN"/>
    <property type="match status" value="1"/>
</dbReference>
<proteinExistence type="predicted"/>
<dbReference type="InterPro" id="IPR051269">
    <property type="entry name" value="Fe-S_cluster_ET"/>
</dbReference>
<dbReference type="STRING" id="1783.BST44_27170"/>
<dbReference type="GO" id="GO:0009055">
    <property type="term" value="F:electron transfer activity"/>
    <property type="evidence" value="ECO:0007669"/>
    <property type="project" value="UniProtKB-UniRule"/>
</dbReference>
<dbReference type="RefSeq" id="WP_007172229.1">
    <property type="nucleotide sequence ID" value="NZ_MVIJ01000076.1"/>
</dbReference>
<evidence type="ECO:0000313" key="9">
    <source>
        <dbReference type="EMBL" id="ORB68055.1"/>
    </source>
</evidence>
<keyword evidence="3 8" id="KW-0479">Metal-binding</keyword>
<dbReference type="PRINTS" id="PR00352">
    <property type="entry name" value="3FE4SFRDOXIN"/>
</dbReference>
<comment type="caution">
    <text evidence="9">The sequence shown here is derived from an EMBL/GenBank/DDBJ whole genome shotgun (WGS) entry which is preliminary data.</text>
</comment>
<keyword evidence="4 8" id="KW-0249">Electron transport</keyword>
<dbReference type="AlphaFoldDB" id="A0A1X0JZM8"/>